<evidence type="ECO:0000256" key="5">
    <source>
        <dbReference type="ARBA" id="ARBA00023136"/>
    </source>
</evidence>
<evidence type="ECO:0000313" key="7">
    <source>
        <dbReference type="EMBL" id="TKI89876.1"/>
    </source>
</evidence>
<feature type="transmembrane region" description="Helical" evidence="6">
    <location>
        <begin position="6"/>
        <end position="24"/>
    </location>
</feature>
<feature type="transmembrane region" description="Helical" evidence="6">
    <location>
        <begin position="107"/>
        <end position="124"/>
    </location>
</feature>
<feature type="transmembrane region" description="Helical" evidence="6">
    <location>
        <begin position="77"/>
        <end position="95"/>
    </location>
</feature>
<feature type="transmembrane region" description="Helical" evidence="6">
    <location>
        <begin position="44"/>
        <end position="65"/>
    </location>
</feature>
<keyword evidence="3 6" id="KW-0812">Transmembrane</keyword>
<dbReference type="EMBL" id="SZOH01003594">
    <property type="protein sequence ID" value="TKI89876.1"/>
    <property type="molecule type" value="Genomic_DNA"/>
</dbReference>
<evidence type="ECO:0000256" key="1">
    <source>
        <dbReference type="ARBA" id="ARBA00004651"/>
    </source>
</evidence>
<dbReference type="PANTHER" id="PTHR30250">
    <property type="entry name" value="PST FAMILY PREDICTED COLANIC ACID TRANSPORTER"/>
    <property type="match status" value="1"/>
</dbReference>
<evidence type="ECO:0000256" key="6">
    <source>
        <dbReference type="SAM" id="Phobius"/>
    </source>
</evidence>
<dbReference type="PANTHER" id="PTHR30250:SF11">
    <property type="entry name" value="O-ANTIGEN TRANSPORTER-RELATED"/>
    <property type="match status" value="1"/>
</dbReference>
<evidence type="ECO:0000256" key="3">
    <source>
        <dbReference type="ARBA" id="ARBA00022692"/>
    </source>
</evidence>
<evidence type="ECO:0000313" key="8">
    <source>
        <dbReference type="Proteomes" id="UP000308444"/>
    </source>
</evidence>
<reference evidence="7 8" key="1">
    <citation type="journal article" date="2019" name="Environ. Microbiol.">
        <title>An active ?-lactamase is a part of an orchestrated cell wall stress resistance network of Bacillus subtilis and related rhizosphere species.</title>
        <authorList>
            <person name="Bucher T."/>
            <person name="Keren-Paz A."/>
            <person name="Hausser J."/>
            <person name="Olender T."/>
            <person name="Cytryn E."/>
            <person name="Kolodkin-Gal I."/>
        </authorList>
    </citation>
    <scope>NUCLEOTIDE SEQUENCE [LARGE SCALE GENOMIC DNA]</scope>
    <source>
        <strain evidence="7 8">I32</strain>
    </source>
</reference>
<dbReference type="GO" id="GO:0005886">
    <property type="term" value="C:plasma membrane"/>
    <property type="evidence" value="ECO:0007669"/>
    <property type="project" value="UniProtKB-SubCell"/>
</dbReference>
<name>A0A9X9F2B7_BACCE</name>
<organism evidence="7 8">
    <name type="scientific">Bacillus cereus</name>
    <dbReference type="NCBI Taxonomy" id="1396"/>
    <lineage>
        <taxon>Bacteria</taxon>
        <taxon>Bacillati</taxon>
        <taxon>Bacillota</taxon>
        <taxon>Bacilli</taxon>
        <taxon>Bacillales</taxon>
        <taxon>Bacillaceae</taxon>
        <taxon>Bacillus</taxon>
        <taxon>Bacillus cereus group</taxon>
    </lineage>
</organism>
<comment type="caution">
    <text evidence="7">The sequence shown here is derived from an EMBL/GenBank/DDBJ whole genome shotgun (WGS) entry which is preliminary data.</text>
</comment>
<comment type="subcellular location">
    <subcellularLocation>
        <location evidence="1">Cell membrane</location>
        <topology evidence="1">Multi-pass membrane protein</topology>
    </subcellularLocation>
</comment>
<dbReference type="Proteomes" id="UP000308444">
    <property type="component" value="Unassembled WGS sequence"/>
</dbReference>
<feature type="transmembrane region" description="Helical" evidence="6">
    <location>
        <begin position="158"/>
        <end position="179"/>
    </location>
</feature>
<accession>A0A9X9F2B7</accession>
<keyword evidence="2" id="KW-1003">Cell membrane</keyword>
<dbReference type="AlphaFoldDB" id="A0A9X9F2B7"/>
<feature type="transmembrane region" description="Helical" evidence="6">
    <location>
        <begin position="130"/>
        <end position="151"/>
    </location>
</feature>
<evidence type="ECO:0000256" key="4">
    <source>
        <dbReference type="ARBA" id="ARBA00022989"/>
    </source>
</evidence>
<proteinExistence type="predicted"/>
<protein>
    <submittedName>
        <fullName evidence="7">Sugar translocase</fullName>
    </submittedName>
</protein>
<feature type="non-terminal residue" evidence="7">
    <location>
        <position position="1"/>
    </location>
</feature>
<evidence type="ECO:0000256" key="2">
    <source>
        <dbReference type="ARBA" id="ARBA00022475"/>
    </source>
</evidence>
<gene>
    <name evidence="7" type="ORF">FC695_35270</name>
</gene>
<keyword evidence="5 6" id="KW-0472">Membrane</keyword>
<feature type="non-terminal residue" evidence="7">
    <location>
        <position position="180"/>
    </location>
</feature>
<keyword evidence="4 6" id="KW-1133">Transmembrane helix</keyword>
<dbReference type="InterPro" id="IPR050833">
    <property type="entry name" value="Poly_Biosynth_Transport"/>
</dbReference>
<sequence>MPAALYQVPGVIAGAFFPVLFKHYNQNNIEEHTKLNLLQIKSMAIVGICMTIGLYHLAPYFISIFFHEEWSNAVEPLQILSFLIVLQSLNIAIADGLTTSGCQNKRTVVQCVALVIGGVMLYSFSSLGGVIGAAYAMVLFEIVALVGYIAVSVVKKKIVFQIVIPYTIYFGVTFIGVQYI</sequence>